<dbReference type="OrthoDB" id="10652359at2759"/>
<dbReference type="EMBL" id="CAJFCW020000002">
    <property type="protein sequence ID" value="CAG9091933.1"/>
    <property type="molecule type" value="Genomic_DNA"/>
</dbReference>
<comment type="caution">
    <text evidence="2">The sequence shown here is derived from an EMBL/GenBank/DDBJ whole genome shotgun (WGS) entry which is preliminary data.</text>
</comment>
<dbReference type="AlphaFoldDB" id="A0A811K5P7"/>
<dbReference type="EMBL" id="CAJFDH010000002">
    <property type="protein sequence ID" value="CAD5210724.1"/>
    <property type="molecule type" value="Genomic_DNA"/>
</dbReference>
<dbReference type="Proteomes" id="UP000783686">
    <property type="component" value="Unassembled WGS sequence"/>
</dbReference>
<dbReference type="Proteomes" id="UP000614601">
    <property type="component" value="Unassembled WGS sequence"/>
</dbReference>
<gene>
    <name evidence="2" type="ORF">BOKJ2_LOCUS3337</name>
</gene>
<accession>A0A811K5P7</accession>
<feature type="chain" id="PRO_5036408258" evidence="1">
    <location>
        <begin position="25"/>
        <end position="141"/>
    </location>
</feature>
<sequence length="141" mass="15508">MATYFGVPFIFTFSLLLNRAYVDTVNIYDWEIQGVDYDHSITFNISMSTRTLIFNGCTSVFASLRAYGDGSVQTKAMFQTTEMIGIPVVSSALSLAPGVLLLLTSTDLREYTCPFQFSLVGFPTTSTVNSSLIVNPIVRST</sequence>
<organism evidence="2 3">
    <name type="scientific">Bursaphelenchus okinawaensis</name>
    <dbReference type="NCBI Taxonomy" id="465554"/>
    <lineage>
        <taxon>Eukaryota</taxon>
        <taxon>Metazoa</taxon>
        <taxon>Ecdysozoa</taxon>
        <taxon>Nematoda</taxon>
        <taxon>Chromadorea</taxon>
        <taxon>Rhabditida</taxon>
        <taxon>Tylenchina</taxon>
        <taxon>Tylenchomorpha</taxon>
        <taxon>Aphelenchoidea</taxon>
        <taxon>Aphelenchoididae</taxon>
        <taxon>Bursaphelenchus</taxon>
    </lineage>
</organism>
<keyword evidence="3" id="KW-1185">Reference proteome</keyword>
<evidence type="ECO:0000313" key="2">
    <source>
        <dbReference type="EMBL" id="CAD5210724.1"/>
    </source>
</evidence>
<evidence type="ECO:0000313" key="3">
    <source>
        <dbReference type="Proteomes" id="UP000614601"/>
    </source>
</evidence>
<name>A0A811K5P7_9BILA</name>
<protein>
    <submittedName>
        <fullName evidence="2">Uncharacterized protein</fullName>
    </submittedName>
</protein>
<proteinExistence type="predicted"/>
<evidence type="ECO:0000256" key="1">
    <source>
        <dbReference type="SAM" id="SignalP"/>
    </source>
</evidence>
<keyword evidence="1" id="KW-0732">Signal</keyword>
<reference evidence="2" key="1">
    <citation type="submission" date="2020-09" db="EMBL/GenBank/DDBJ databases">
        <authorList>
            <person name="Kikuchi T."/>
        </authorList>
    </citation>
    <scope>NUCLEOTIDE SEQUENCE</scope>
    <source>
        <strain evidence="2">SH1</strain>
    </source>
</reference>
<feature type="signal peptide" evidence="1">
    <location>
        <begin position="1"/>
        <end position="24"/>
    </location>
</feature>